<evidence type="ECO:0000256" key="3">
    <source>
        <dbReference type="ARBA" id="ARBA00023125"/>
    </source>
</evidence>
<evidence type="ECO:0000256" key="2">
    <source>
        <dbReference type="ARBA" id="ARBA00023015"/>
    </source>
</evidence>
<dbReference type="GO" id="GO:0003677">
    <property type="term" value="F:DNA binding"/>
    <property type="evidence" value="ECO:0007669"/>
    <property type="project" value="UniProtKB-KW"/>
</dbReference>
<dbReference type="PANTHER" id="PTHR30419">
    <property type="entry name" value="HTH-TYPE TRANSCRIPTIONAL REGULATOR YBHD"/>
    <property type="match status" value="1"/>
</dbReference>
<dbReference type="InterPro" id="IPR000847">
    <property type="entry name" value="LysR_HTH_N"/>
</dbReference>
<dbReference type="PRINTS" id="PR00039">
    <property type="entry name" value="HTHLYSR"/>
</dbReference>
<dbReference type="PANTHER" id="PTHR30419:SF31">
    <property type="entry name" value="BLR3139 PROTEIN"/>
    <property type="match status" value="1"/>
</dbReference>
<comment type="similarity">
    <text evidence="1">Belongs to the LysR transcriptional regulatory family.</text>
</comment>
<organism evidence="6 7">
    <name type="scientific">Azospirillum brasilense</name>
    <dbReference type="NCBI Taxonomy" id="192"/>
    <lineage>
        <taxon>Bacteria</taxon>
        <taxon>Pseudomonadati</taxon>
        <taxon>Pseudomonadota</taxon>
        <taxon>Alphaproteobacteria</taxon>
        <taxon>Rhodospirillales</taxon>
        <taxon>Azospirillaceae</taxon>
        <taxon>Azospirillum</taxon>
    </lineage>
</organism>
<evidence type="ECO:0000256" key="1">
    <source>
        <dbReference type="ARBA" id="ARBA00009437"/>
    </source>
</evidence>
<evidence type="ECO:0000256" key="4">
    <source>
        <dbReference type="ARBA" id="ARBA00023163"/>
    </source>
</evidence>
<dbReference type="GO" id="GO:0005829">
    <property type="term" value="C:cytosol"/>
    <property type="evidence" value="ECO:0007669"/>
    <property type="project" value="TreeGrafter"/>
</dbReference>
<dbReference type="InterPro" id="IPR036390">
    <property type="entry name" value="WH_DNA-bd_sf"/>
</dbReference>
<dbReference type="Gene3D" id="3.40.190.290">
    <property type="match status" value="1"/>
</dbReference>
<dbReference type="SUPFAM" id="SSF53850">
    <property type="entry name" value="Periplasmic binding protein-like II"/>
    <property type="match status" value="1"/>
</dbReference>
<dbReference type="Pfam" id="PF03466">
    <property type="entry name" value="LysR_substrate"/>
    <property type="match status" value="1"/>
</dbReference>
<protein>
    <submittedName>
        <fullName evidence="6">DNA-binding transcriptional LysR family regulator</fullName>
    </submittedName>
</protein>
<dbReference type="SUPFAM" id="SSF46785">
    <property type="entry name" value="Winged helix' DNA-binding domain"/>
    <property type="match status" value="1"/>
</dbReference>
<evidence type="ECO:0000259" key="5">
    <source>
        <dbReference type="PROSITE" id="PS50931"/>
    </source>
</evidence>
<feature type="domain" description="HTH lysR-type" evidence="5">
    <location>
        <begin position="1"/>
        <end position="58"/>
    </location>
</feature>
<name>A0A560BC23_AZOBR</name>
<dbReference type="AlphaFoldDB" id="A0A560BC23"/>
<keyword evidence="4" id="KW-0804">Transcription</keyword>
<dbReference type="PROSITE" id="PS50931">
    <property type="entry name" value="HTH_LYSR"/>
    <property type="match status" value="1"/>
</dbReference>
<keyword evidence="2" id="KW-0805">Transcription regulation</keyword>
<accession>A0A560BC23</accession>
<dbReference type="Proteomes" id="UP000316083">
    <property type="component" value="Unassembled WGS sequence"/>
</dbReference>
<keyword evidence="3 6" id="KW-0238">DNA-binding</keyword>
<dbReference type="RefSeq" id="WP_145675572.1">
    <property type="nucleotide sequence ID" value="NZ_VITF01000004.1"/>
</dbReference>
<dbReference type="CDD" id="cd05466">
    <property type="entry name" value="PBP2_LTTR_substrate"/>
    <property type="match status" value="1"/>
</dbReference>
<dbReference type="Gene3D" id="1.10.10.10">
    <property type="entry name" value="Winged helix-like DNA-binding domain superfamily/Winged helix DNA-binding domain"/>
    <property type="match status" value="1"/>
</dbReference>
<dbReference type="InterPro" id="IPR005119">
    <property type="entry name" value="LysR_subst-bd"/>
</dbReference>
<reference evidence="6 7" key="1">
    <citation type="submission" date="2019-06" db="EMBL/GenBank/DDBJ databases">
        <title>Genomic Encyclopedia of Type Strains, Phase IV (KMG-V): Genome sequencing to study the core and pangenomes of soil and plant-associated prokaryotes.</title>
        <authorList>
            <person name="Whitman W."/>
        </authorList>
    </citation>
    <scope>NUCLEOTIDE SEQUENCE [LARGE SCALE GENOMIC DNA]</scope>
    <source>
        <strain evidence="6 7">BR 11796</strain>
    </source>
</reference>
<dbReference type="InterPro" id="IPR050950">
    <property type="entry name" value="HTH-type_LysR_regulators"/>
</dbReference>
<sequence>MLVRHLSYFVTLAREKHFARAADACNVAQPTLSAAIRKLEEDLQVPLVLRGQRYLGLTPEGEAVLAWGRQILSDYESLRADLAGLRQGLTGTLRLGVVPAGMPAVSALTARFTAAHPATTVEVRSMTSRAIQQGLDAFELDGGITYLDNEPLDRVRRIPLYRERYAFATHRDSPQAGRRSIGWAEAVTARLCLLHGDMQNRRILNRVAASAGLTLEAGVVSDSFLGVFSHLMQGGWSSIVPQGFARLFGRPADLVLIDLVDPVASQLVGLVLADRDPLSPMAQGLMRAGTSLHLGDGFVKADA</sequence>
<comment type="caution">
    <text evidence="6">The sequence shown here is derived from an EMBL/GenBank/DDBJ whole genome shotgun (WGS) entry which is preliminary data.</text>
</comment>
<evidence type="ECO:0000313" key="7">
    <source>
        <dbReference type="Proteomes" id="UP000316083"/>
    </source>
</evidence>
<dbReference type="FunFam" id="1.10.10.10:FF:000001">
    <property type="entry name" value="LysR family transcriptional regulator"/>
    <property type="match status" value="1"/>
</dbReference>
<dbReference type="EMBL" id="VITF01000004">
    <property type="protein sequence ID" value="TWA70188.1"/>
    <property type="molecule type" value="Genomic_DNA"/>
</dbReference>
<proteinExistence type="inferred from homology"/>
<dbReference type="Pfam" id="PF00126">
    <property type="entry name" value="HTH_1"/>
    <property type="match status" value="1"/>
</dbReference>
<gene>
    <name evidence="6" type="ORF">FBZ82_104348</name>
</gene>
<dbReference type="GO" id="GO:0003700">
    <property type="term" value="F:DNA-binding transcription factor activity"/>
    <property type="evidence" value="ECO:0007669"/>
    <property type="project" value="InterPro"/>
</dbReference>
<dbReference type="InterPro" id="IPR036388">
    <property type="entry name" value="WH-like_DNA-bd_sf"/>
</dbReference>
<evidence type="ECO:0000313" key="6">
    <source>
        <dbReference type="EMBL" id="TWA70188.1"/>
    </source>
</evidence>